<dbReference type="Pfam" id="PF00076">
    <property type="entry name" value="RRM_1"/>
    <property type="match status" value="2"/>
</dbReference>
<reference evidence="5 6" key="1">
    <citation type="submission" date="2023-10" db="EMBL/GenBank/DDBJ databases">
        <title>Chromosome-scale genome assembly provides insights into flower coloration mechanisms of Canna indica.</title>
        <authorList>
            <person name="Li C."/>
        </authorList>
    </citation>
    <scope>NUCLEOTIDE SEQUENCE [LARGE SCALE GENOMIC DNA]</scope>
    <source>
        <tissue evidence="5">Flower</tissue>
    </source>
</reference>
<sequence length="633" mass="71396">MPSEFSSQEHLVKGSEIFVGGLSRSVSERVIHELFSPYGEIIELRMIKDQNGNSKGFCFVRFASKDSALRAEKEKDGVMVLGKRIGVALSSDQDSLFFGNLHKDWSRQEFDTLVRQAFKDVVSVNLAMSSSTRDSQAGKRRLNRGFAFVQFSSHAAAARAHRVGSKPDFLLDGKWHPLIDWAEKEPEIDPEELAKIKVAFVGNLPKDADEQYLKMLFNPLGEVERVAVSRKGHFPVGFVHFARRSDLDYAIKEMNGKTVQGPDRGPKFKIQVAVARPAETGKRPRDELKTKSLNNARDCDSLYDGHTSDSPDRKSKAPRLDNQAPDVVADSYEAAVITLPAAVKERLLRVLRLGIATRYDLDIRCIDSLKELPESAAIAVLNQFMLSGADRRDKGAYFVSLLSKHQAHKFARGISTLYLPEKSGDYLPKESEHVRLRAPLHPQELDHSTSRYRVSPAPYPSSSSLYDSPPRSRSSAGRLVEVVPSYRAPISSTRYVPSIRSTMRHSPEEHPRARSGSHLASKELSHSRSAMHRPEEYLCTRSGLHLPPEEYSCSRSGLHLRPEEYPCTRSSLHLLPEAHPHAQSRLHLTHEEYFVEQRQMKFDPFTGEPYKFDPFTGEPIRPEPHSRRSGSYY</sequence>
<dbReference type="InterPro" id="IPR041337">
    <property type="entry name" value="hnRNP_Q_AcD"/>
</dbReference>
<feature type="compositionally biased region" description="Low complexity" evidence="3">
    <location>
        <begin position="451"/>
        <end position="475"/>
    </location>
</feature>
<dbReference type="PANTHER" id="PTHR21245">
    <property type="entry name" value="HETEROGENEOUS NUCLEAR RIBONUCLEOPROTEIN"/>
    <property type="match status" value="1"/>
</dbReference>
<dbReference type="CDD" id="cd21039">
    <property type="entry name" value="NURR"/>
    <property type="match status" value="1"/>
</dbReference>
<feature type="compositionally biased region" description="Basic and acidic residues" evidence="3">
    <location>
        <begin position="306"/>
        <end position="319"/>
    </location>
</feature>
<feature type="region of interest" description="Disordered" evidence="3">
    <location>
        <begin position="297"/>
        <end position="322"/>
    </location>
</feature>
<evidence type="ECO:0000256" key="2">
    <source>
        <dbReference type="PROSITE-ProRule" id="PRU00176"/>
    </source>
</evidence>
<evidence type="ECO:0000313" key="6">
    <source>
        <dbReference type="Proteomes" id="UP001327560"/>
    </source>
</evidence>
<proteinExistence type="predicted"/>
<feature type="domain" description="RRM" evidence="4">
    <location>
        <begin position="94"/>
        <end position="184"/>
    </location>
</feature>
<protein>
    <submittedName>
        <fullName evidence="5">RNA-binding protein 46</fullName>
    </submittedName>
</protein>
<dbReference type="AlphaFoldDB" id="A0AAQ3QF31"/>
<evidence type="ECO:0000256" key="3">
    <source>
        <dbReference type="SAM" id="MobiDB-lite"/>
    </source>
</evidence>
<evidence type="ECO:0000313" key="5">
    <source>
        <dbReference type="EMBL" id="WOL10446.1"/>
    </source>
</evidence>
<evidence type="ECO:0000259" key="4">
    <source>
        <dbReference type="PROSITE" id="PS50102"/>
    </source>
</evidence>
<keyword evidence="1 2" id="KW-0694">RNA-binding</keyword>
<dbReference type="GO" id="GO:0003723">
    <property type="term" value="F:RNA binding"/>
    <property type="evidence" value="ECO:0007669"/>
    <property type="project" value="UniProtKB-UniRule"/>
</dbReference>
<dbReference type="Gene3D" id="3.30.70.330">
    <property type="match status" value="3"/>
</dbReference>
<organism evidence="5 6">
    <name type="scientific">Canna indica</name>
    <name type="common">Indian-shot</name>
    <dbReference type="NCBI Taxonomy" id="4628"/>
    <lineage>
        <taxon>Eukaryota</taxon>
        <taxon>Viridiplantae</taxon>
        <taxon>Streptophyta</taxon>
        <taxon>Embryophyta</taxon>
        <taxon>Tracheophyta</taxon>
        <taxon>Spermatophyta</taxon>
        <taxon>Magnoliopsida</taxon>
        <taxon>Liliopsida</taxon>
        <taxon>Zingiberales</taxon>
        <taxon>Cannaceae</taxon>
        <taxon>Canna</taxon>
    </lineage>
</organism>
<feature type="domain" description="RRM" evidence="4">
    <location>
        <begin position="15"/>
        <end position="92"/>
    </location>
</feature>
<feature type="region of interest" description="Disordered" evidence="3">
    <location>
        <begin position="438"/>
        <end position="477"/>
    </location>
</feature>
<dbReference type="Pfam" id="PF18360">
    <property type="entry name" value="hnRNP_Q_AcD"/>
    <property type="match status" value="1"/>
</dbReference>
<evidence type="ECO:0000256" key="1">
    <source>
        <dbReference type="ARBA" id="ARBA00022884"/>
    </source>
</evidence>
<dbReference type="SMART" id="SM00360">
    <property type="entry name" value="RRM"/>
    <property type="match status" value="3"/>
</dbReference>
<name>A0AAQ3QF31_9LILI</name>
<dbReference type="InterPro" id="IPR035979">
    <property type="entry name" value="RBD_domain_sf"/>
</dbReference>
<dbReference type="Proteomes" id="UP001327560">
    <property type="component" value="Chromosome 6"/>
</dbReference>
<feature type="compositionally biased region" description="Basic and acidic residues" evidence="3">
    <location>
        <begin position="520"/>
        <end position="531"/>
    </location>
</feature>
<feature type="region of interest" description="Disordered" evidence="3">
    <location>
        <begin position="611"/>
        <end position="633"/>
    </location>
</feature>
<dbReference type="SUPFAM" id="SSF54928">
    <property type="entry name" value="RNA-binding domain, RBD"/>
    <property type="match status" value="2"/>
</dbReference>
<feature type="region of interest" description="Disordered" evidence="3">
    <location>
        <begin position="499"/>
        <end position="531"/>
    </location>
</feature>
<dbReference type="InterPro" id="IPR000504">
    <property type="entry name" value="RRM_dom"/>
</dbReference>
<feature type="domain" description="RRM" evidence="4">
    <location>
        <begin position="197"/>
        <end position="275"/>
    </location>
</feature>
<dbReference type="CDD" id="cd00590">
    <property type="entry name" value="RRM_SF"/>
    <property type="match status" value="3"/>
</dbReference>
<accession>A0AAQ3QF31</accession>
<gene>
    <name evidence="5" type="ORF">Cni_G19201</name>
</gene>
<dbReference type="PROSITE" id="PS50102">
    <property type="entry name" value="RRM"/>
    <property type="match status" value="3"/>
</dbReference>
<dbReference type="InterPro" id="IPR012677">
    <property type="entry name" value="Nucleotide-bd_a/b_plait_sf"/>
</dbReference>
<dbReference type="EMBL" id="CP136895">
    <property type="protein sequence ID" value="WOL10446.1"/>
    <property type="molecule type" value="Genomic_DNA"/>
</dbReference>
<keyword evidence="6" id="KW-1185">Reference proteome</keyword>